<protein>
    <submittedName>
        <fullName evidence="2">Uncharacterized protein</fullName>
    </submittedName>
</protein>
<sequence>MNPVLEAMQKQKMVGDLPMSSPARWGNGSGGGLGERQQWSYEEWRRVGGTTTVVQVRDYRLNLGKRI</sequence>
<feature type="region of interest" description="Disordered" evidence="1">
    <location>
        <begin position="12"/>
        <end position="32"/>
    </location>
</feature>
<gene>
    <name evidence="2" type="ORF">LTRI10_LOCUS9115</name>
</gene>
<keyword evidence="3" id="KW-1185">Reference proteome</keyword>
<proteinExistence type="predicted"/>
<evidence type="ECO:0000313" key="2">
    <source>
        <dbReference type="EMBL" id="CAL1361753.1"/>
    </source>
</evidence>
<reference evidence="2 3" key="1">
    <citation type="submission" date="2024-04" db="EMBL/GenBank/DDBJ databases">
        <authorList>
            <person name="Fracassetti M."/>
        </authorList>
    </citation>
    <scope>NUCLEOTIDE SEQUENCE [LARGE SCALE GENOMIC DNA]</scope>
</reference>
<dbReference type="Proteomes" id="UP001497516">
    <property type="component" value="Chromosome 10"/>
</dbReference>
<name>A0AAV2CYY4_9ROSI</name>
<evidence type="ECO:0000256" key="1">
    <source>
        <dbReference type="SAM" id="MobiDB-lite"/>
    </source>
</evidence>
<accession>A0AAV2CYY4</accession>
<organism evidence="2 3">
    <name type="scientific">Linum trigynum</name>
    <dbReference type="NCBI Taxonomy" id="586398"/>
    <lineage>
        <taxon>Eukaryota</taxon>
        <taxon>Viridiplantae</taxon>
        <taxon>Streptophyta</taxon>
        <taxon>Embryophyta</taxon>
        <taxon>Tracheophyta</taxon>
        <taxon>Spermatophyta</taxon>
        <taxon>Magnoliopsida</taxon>
        <taxon>eudicotyledons</taxon>
        <taxon>Gunneridae</taxon>
        <taxon>Pentapetalae</taxon>
        <taxon>rosids</taxon>
        <taxon>fabids</taxon>
        <taxon>Malpighiales</taxon>
        <taxon>Linaceae</taxon>
        <taxon>Linum</taxon>
    </lineage>
</organism>
<dbReference type="EMBL" id="OZ034814">
    <property type="protein sequence ID" value="CAL1361753.1"/>
    <property type="molecule type" value="Genomic_DNA"/>
</dbReference>
<dbReference type="AlphaFoldDB" id="A0AAV2CYY4"/>
<evidence type="ECO:0000313" key="3">
    <source>
        <dbReference type="Proteomes" id="UP001497516"/>
    </source>
</evidence>